<sequence>MNATGFLSDQTPLEKTLPTAPITSGSARPWSQAMGSRGCQCRTTSRSV</sequence>
<dbReference type="EMBL" id="MIGC01003700">
    <property type="protein sequence ID" value="PHJ19037.1"/>
    <property type="molecule type" value="Genomic_DNA"/>
</dbReference>
<protein>
    <submittedName>
        <fullName evidence="2">Uncharacterized protein</fullName>
    </submittedName>
</protein>
<keyword evidence="3" id="KW-1185">Reference proteome</keyword>
<name>A0A2C6KNC0_9APIC</name>
<dbReference type="GeneID" id="94430497"/>
<reference evidence="2 3" key="1">
    <citation type="journal article" date="2017" name="Int. J. Parasitol.">
        <title>The genome of the protozoan parasite Cystoisospora suis and a reverse vaccinology approach to identify vaccine candidates.</title>
        <authorList>
            <person name="Palmieri N."/>
            <person name="Shrestha A."/>
            <person name="Ruttkowski B."/>
            <person name="Beck T."/>
            <person name="Vogl C."/>
            <person name="Tomley F."/>
            <person name="Blake D.P."/>
            <person name="Joachim A."/>
        </authorList>
    </citation>
    <scope>NUCLEOTIDE SEQUENCE [LARGE SCALE GENOMIC DNA]</scope>
    <source>
        <strain evidence="2 3">Wien I</strain>
    </source>
</reference>
<evidence type="ECO:0000313" key="3">
    <source>
        <dbReference type="Proteomes" id="UP000221165"/>
    </source>
</evidence>
<proteinExistence type="predicted"/>
<feature type="compositionally biased region" description="Polar residues" evidence="1">
    <location>
        <begin position="1"/>
        <end position="13"/>
    </location>
</feature>
<dbReference type="Proteomes" id="UP000221165">
    <property type="component" value="Unassembled WGS sequence"/>
</dbReference>
<dbReference type="AlphaFoldDB" id="A0A2C6KNC0"/>
<organism evidence="2 3">
    <name type="scientific">Cystoisospora suis</name>
    <dbReference type="NCBI Taxonomy" id="483139"/>
    <lineage>
        <taxon>Eukaryota</taxon>
        <taxon>Sar</taxon>
        <taxon>Alveolata</taxon>
        <taxon>Apicomplexa</taxon>
        <taxon>Conoidasida</taxon>
        <taxon>Coccidia</taxon>
        <taxon>Eucoccidiorida</taxon>
        <taxon>Eimeriorina</taxon>
        <taxon>Sarcocystidae</taxon>
        <taxon>Cystoisospora</taxon>
    </lineage>
</organism>
<accession>A0A2C6KNC0</accession>
<dbReference type="RefSeq" id="XP_067920739.1">
    <property type="nucleotide sequence ID" value="XM_068067286.1"/>
</dbReference>
<dbReference type="VEuPathDB" id="ToxoDB:CSUI_007136"/>
<feature type="region of interest" description="Disordered" evidence="1">
    <location>
        <begin position="1"/>
        <end position="48"/>
    </location>
</feature>
<evidence type="ECO:0000256" key="1">
    <source>
        <dbReference type="SAM" id="MobiDB-lite"/>
    </source>
</evidence>
<comment type="caution">
    <text evidence="2">The sequence shown here is derived from an EMBL/GenBank/DDBJ whole genome shotgun (WGS) entry which is preliminary data.</text>
</comment>
<gene>
    <name evidence="2" type="ORF">CSUI_007136</name>
</gene>
<evidence type="ECO:0000313" key="2">
    <source>
        <dbReference type="EMBL" id="PHJ19037.1"/>
    </source>
</evidence>